<evidence type="ECO:0000256" key="8">
    <source>
        <dbReference type="ARBA" id="ARBA00022833"/>
    </source>
</evidence>
<dbReference type="GO" id="GO:0030915">
    <property type="term" value="C:Smc5-Smc6 complex"/>
    <property type="evidence" value="ECO:0007669"/>
    <property type="project" value="InterPro"/>
</dbReference>
<accession>A0A7S3D7X2</accession>
<comment type="pathway">
    <text evidence="2">Protein modification; protein sumoylation.</text>
</comment>
<evidence type="ECO:0000259" key="11">
    <source>
        <dbReference type="Pfam" id="PF11789"/>
    </source>
</evidence>
<dbReference type="CDD" id="cd16651">
    <property type="entry name" value="SPL-RING_NSE2"/>
    <property type="match status" value="1"/>
</dbReference>
<dbReference type="InterPro" id="IPR026846">
    <property type="entry name" value="Nse2(Mms21)"/>
</dbReference>
<evidence type="ECO:0000256" key="9">
    <source>
        <dbReference type="ARBA" id="ARBA00023242"/>
    </source>
</evidence>
<dbReference type="UniPathway" id="UPA00886"/>
<gene>
    <name evidence="12" type="ORF">PBIL07802_LOCUS11599</name>
</gene>
<sequence length="225" mass="25747">MLASAQERLNEANRSLNEFAAENNAMRIALNVLEESKNLCETGDAEVDWHSRNCDKAREFFVEMERREAYRQQLARTEVEEREGLDSFLDRARHAPAQAPATAKHLQELEKLKEIDERLLLGEDPDLIMDDTVTDSDVKCPLSKNIPNDPVKVKGCRHVFERKAIYNEIGRHSKIKCPQSGCPNSFGKRDLSDAGAAFQALVARYRFEEEEQRTQRLTQAEILDD</sequence>
<evidence type="ECO:0000256" key="10">
    <source>
        <dbReference type="SAM" id="Coils"/>
    </source>
</evidence>
<keyword evidence="6" id="KW-0863">Zinc-finger</keyword>
<dbReference type="Pfam" id="PF11789">
    <property type="entry name" value="zf-Nse"/>
    <property type="match status" value="1"/>
</dbReference>
<name>A0A7S3D7X2_9EUKA</name>
<dbReference type="GO" id="GO:0008270">
    <property type="term" value="F:zinc ion binding"/>
    <property type="evidence" value="ECO:0007669"/>
    <property type="project" value="UniProtKB-KW"/>
</dbReference>
<dbReference type="Gene3D" id="3.30.40.10">
    <property type="entry name" value="Zinc/RING finger domain, C3HC4 (zinc finger)"/>
    <property type="match status" value="1"/>
</dbReference>
<feature type="domain" description="SP-RING-type" evidence="11">
    <location>
        <begin position="135"/>
        <end position="182"/>
    </location>
</feature>
<feature type="coiled-coil region" evidence="10">
    <location>
        <begin position="2"/>
        <end position="29"/>
    </location>
</feature>
<keyword evidence="4" id="KW-0808">Transferase</keyword>
<keyword evidence="7" id="KW-0833">Ubl conjugation pathway</keyword>
<dbReference type="InterPro" id="IPR013083">
    <property type="entry name" value="Znf_RING/FYVE/PHD"/>
</dbReference>
<keyword evidence="10" id="KW-0175">Coiled coil</keyword>
<evidence type="ECO:0000256" key="1">
    <source>
        <dbReference type="ARBA" id="ARBA00004123"/>
    </source>
</evidence>
<dbReference type="GO" id="GO:0016925">
    <property type="term" value="P:protein sumoylation"/>
    <property type="evidence" value="ECO:0007669"/>
    <property type="project" value="UniProtKB-UniPathway"/>
</dbReference>
<evidence type="ECO:0000256" key="5">
    <source>
        <dbReference type="ARBA" id="ARBA00022723"/>
    </source>
</evidence>
<dbReference type="PANTHER" id="PTHR21330:SF1">
    <property type="entry name" value="E3 SUMO-PROTEIN LIGASE NSE2"/>
    <property type="match status" value="1"/>
</dbReference>
<comment type="similarity">
    <text evidence="3">Belongs to the NSE2 family.</text>
</comment>
<organism evidence="12">
    <name type="scientific">Palpitomonas bilix</name>
    <dbReference type="NCBI Taxonomy" id="652834"/>
    <lineage>
        <taxon>Eukaryota</taxon>
        <taxon>Eukaryota incertae sedis</taxon>
    </lineage>
</organism>
<evidence type="ECO:0000313" key="12">
    <source>
        <dbReference type="EMBL" id="CAE0249400.1"/>
    </source>
</evidence>
<dbReference type="GO" id="GO:0005634">
    <property type="term" value="C:nucleus"/>
    <property type="evidence" value="ECO:0007669"/>
    <property type="project" value="UniProtKB-SubCell"/>
</dbReference>
<protein>
    <recommendedName>
        <fullName evidence="11">SP-RING-type domain-containing protein</fullName>
    </recommendedName>
</protein>
<evidence type="ECO:0000256" key="3">
    <source>
        <dbReference type="ARBA" id="ARBA00008212"/>
    </source>
</evidence>
<dbReference type="PANTHER" id="PTHR21330">
    <property type="entry name" value="E3 SUMO-PROTEIN LIGASE NSE2"/>
    <property type="match status" value="1"/>
</dbReference>
<keyword evidence="9" id="KW-0539">Nucleus</keyword>
<evidence type="ECO:0000256" key="2">
    <source>
        <dbReference type="ARBA" id="ARBA00004718"/>
    </source>
</evidence>
<dbReference type="AlphaFoldDB" id="A0A7S3D7X2"/>
<keyword evidence="8" id="KW-0862">Zinc</keyword>
<dbReference type="InterPro" id="IPR004181">
    <property type="entry name" value="Znf_MIZ"/>
</dbReference>
<evidence type="ECO:0000256" key="4">
    <source>
        <dbReference type="ARBA" id="ARBA00022679"/>
    </source>
</evidence>
<dbReference type="GO" id="GO:0061665">
    <property type="term" value="F:SUMO ligase activity"/>
    <property type="evidence" value="ECO:0007669"/>
    <property type="project" value="TreeGrafter"/>
</dbReference>
<evidence type="ECO:0000256" key="7">
    <source>
        <dbReference type="ARBA" id="ARBA00022786"/>
    </source>
</evidence>
<comment type="subcellular location">
    <subcellularLocation>
        <location evidence="1">Nucleus</location>
    </subcellularLocation>
</comment>
<evidence type="ECO:0000256" key="6">
    <source>
        <dbReference type="ARBA" id="ARBA00022771"/>
    </source>
</evidence>
<reference evidence="12" key="1">
    <citation type="submission" date="2021-01" db="EMBL/GenBank/DDBJ databases">
        <authorList>
            <person name="Corre E."/>
            <person name="Pelletier E."/>
            <person name="Niang G."/>
            <person name="Scheremetjew M."/>
            <person name="Finn R."/>
            <person name="Kale V."/>
            <person name="Holt S."/>
            <person name="Cochrane G."/>
            <person name="Meng A."/>
            <person name="Brown T."/>
            <person name="Cohen L."/>
        </authorList>
    </citation>
    <scope>NUCLEOTIDE SEQUENCE</scope>
    <source>
        <strain evidence="12">NIES-2562</strain>
    </source>
</reference>
<dbReference type="GO" id="GO:0000724">
    <property type="term" value="P:double-strand break repair via homologous recombination"/>
    <property type="evidence" value="ECO:0007669"/>
    <property type="project" value="InterPro"/>
</dbReference>
<dbReference type="EMBL" id="HBIB01017903">
    <property type="protein sequence ID" value="CAE0249400.1"/>
    <property type="molecule type" value="Transcribed_RNA"/>
</dbReference>
<proteinExistence type="inferred from homology"/>
<keyword evidence="5" id="KW-0479">Metal-binding</keyword>
<dbReference type="SUPFAM" id="SSF57850">
    <property type="entry name" value="RING/U-box"/>
    <property type="match status" value="1"/>
</dbReference>